<organism evidence="1 2">
    <name type="scientific">Vermiconidia calcicola</name>
    <dbReference type="NCBI Taxonomy" id="1690605"/>
    <lineage>
        <taxon>Eukaryota</taxon>
        <taxon>Fungi</taxon>
        <taxon>Dikarya</taxon>
        <taxon>Ascomycota</taxon>
        <taxon>Pezizomycotina</taxon>
        <taxon>Dothideomycetes</taxon>
        <taxon>Dothideomycetidae</taxon>
        <taxon>Mycosphaerellales</taxon>
        <taxon>Extremaceae</taxon>
        <taxon>Vermiconidia</taxon>
    </lineage>
</organism>
<sequence length="482" mass="52732">MDTVQKHGERQAAWVEDVESSPKDENPLLHDAKAQKALVRKIDWRLMPLCAFLYLLNYLDRSNIGNAKVLNYETGNDMLTTVGMTANGFSVALTVLAIAYGLFDVPANWVMKRFISPPWWLALLMLVWGVLTLGFAWVQNYATVVVLRFFIGAAEAGFFPGVVYLISVWYRKEERSLRIAFVLASAAMAGAFGGAIGYGAGHLNGVAGMEGFRWLFIIEGIITVACALVVPFIMPDWPTKVKWLQGDEKRLAIERLEEQQSGYSHEHASRREIKDTCISPRMLVHYLAYFTCTTILGSLAYFTPTLVTGLGFESVQANLMTVPPWAIGYVFSIAVAWSSDRFNERGLHVAACGGIAGIGFLTSALLPPTAYMSRYGCLLLVACGAFPAASPLVGWVTSNAPSGRTVGLAAAINNATVGAASVLSVWIWRSDEAERGYPTGLIVCCVCAFVTAALSLGLRFHYGKMNRNRVVDINGVAREWVL</sequence>
<evidence type="ECO:0000313" key="2">
    <source>
        <dbReference type="Proteomes" id="UP001281147"/>
    </source>
</evidence>
<protein>
    <submittedName>
        <fullName evidence="1">Uncharacterized protein</fullName>
    </submittedName>
</protein>
<accession>A0ACC3NHU6</accession>
<keyword evidence="2" id="KW-1185">Reference proteome</keyword>
<dbReference type="Proteomes" id="UP001281147">
    <property type="component" value="Unassembled WGS sequence"/>
</dbReference>
<proteinExistence type="predicted"/>
<gene>
    <name evidence="1" type="ORF">LTR37_006524</name>
</gene>
<evidence type="ECO:0000313" key="1">
    <source>
        <dbReference type="EMBL" id="KAK3716374.1"/>
    </source>
</evidence>
<reference evidence="1" key="1">
    <citation type="submission" date="2023-07" db="EMBL/GenBank/DDBJ databases">
        <title>Black Yeasts Isolated from many extreme environments.</title>
        <authorList>
            <person name="Coleine C."/>
            <person name="Stajich J.E."/>
            <person name="Selbmann L."/>
        </authorList>
    </citation>
    <scope>NUCLEOTIDE SEQUENCE</scope>
    <source>
        <strain evidence="1">CCFEE 5714</strain>
    </source>
</reference>
<name>A0ACC3NHU6_9PEZI</name>
<dbReference type="EMBL" id="JAUTXU010000043">
    <property type="protein sequence ID" value="KAK3716374.1"/>
    <property type="molecule type" value="Genomic_DNA"/>
</dbReference>
<comment type="caution">
    <text evidence="1">The sequence shown here is derived from an EMBL/GenBank/DDBJ whole genome shotgun (WGS) entry which is preliminary data.</text>
</comment>